<dbReference type="Gene3D" id="3.40.390.10">
    <property type="entry name" value="Collagenase (Catalytic Domain)"/>
    <property type="match status" value="1"/>
</dbReference>
<feature type="chain" id="PRO_5039327811" evidence="5">
    <location>
        <begin position="31"/>
        <end position="422"/>
    </location>
</feature>
<evidence type="ECO:0000259" key="6">
    <source>
        <dbReference type="PROSITE" id="PS51272"/>
    </source>
</evidence>
<dbReference type="RefSeq" id="WP_153757844.1">
    <property type="nucleotide sequence ID" value="NZ_CP045851.1"/>
</dbReference>
<keyword evidence="1 7" id="KW-0645">Protease</keyword>
<dbReference type="SUPFAM" id="SSF55486">
    <property type="entry name" value="Metalloproteases ('zincins'), catalytic domain"/>
    <property type="match status" value="1"/>
</dbReference>
<organism evidence="7 8">
    <name type="scientific">Actinomarinicola tropica</name>
    <dbReference type="NCBI Taxonomy" id="2789776"/>
    <lineage>
        <taxon>Bacteria</taxon>
        <taxon>Bacillati</taxon>
        <taxon>Actinomycetota</taxon>
        <taxon>Acidimicrobiia</taxon>
        <taxon>Acidimicrobiales</taxon>
        <taxon>Iamiaceae</taxon>
        <taxon>Actinomarinicola</taxon>
    </lineage>
</organism>
<dbReference type="PROSITE" id="PS51272">
    <property type="entry name" value="SLH"/>
    <property type="match status" value="3"/>
</dbReference>
<dbReference type="GO" id="GO:0008270">
    <property type="term" value="F:zinc ion binding"/>
    <property type="evidence" value="ECO:0007669"/>
    <property type="project" value="InterPro"/>
</dbReference>
<evidence type="ECO:0000256" key="1">
    <source>
        <dbReference type="ARBA" id="ARBA00022670"/>
    </source>
</evidence>
<dbReference type="InterPro" id="IPR024079">
    <property type="entry name" value="MetalloPept_cat_dom_sf"/>
</dbReference>
<keyword evidence="4" id="KW-0862">Zinc</keyword>
<dbReference type="GO" id="GO:0006508">
    <property type="term" value="P:proteolysis"/>
    <property type="evidence" value="ECO:0007669"/>
    <property type="project" value="UniProtKB-KW"/>
</dbReference>
<keyword evidence="7" id="KW-0482">Metalloprotease</keyword>
<evidence type="ECO:0000256" key="2">
    <source>
        <dbReference type="ARBA" id="ARBA00022723"/>
    </source>
</evidence>
<dbReference type="InterPro" id="IPR001818">
    <property type="entry name" value="Pept_M10_metallopeptidase"/>
</dbReference>
<evidence type="ECO:0000313" key="8">
    <source>
        <dbReference type="Proteomes" id="UP000334019"/>
    </source>
</evidence>
<evidence type="ECO:0000256" key="3">
    <source>
        <dbReference type="ARBA" id="ARBA00022801"/>
    </source>
</evidence>
<evidence type="ECO:0000313" key="7">
    <source>
        <dbReference type="EMBL" id="QGG93738.1"/>
    </source>
</evidence>
<keyword evidence="3" id="KW-0378">Hydrolase</keyword>
<dbReference type="SMART" id="SM00235">
    <property type="entry name" value="ZnMc"/>
    <property type="match status" value="1"/>
</dbReference>
<feature type="domain" description="SLH" evidence="6">
    <location>
        <begin position="163"/>
        <end position="222"/>
    </location>
</feature>
<dbReference type="EMBL" id="CP045851">
    <property type="protein sequence ID" value="QGG93738.1"/>
    <property type="molecule type" value="Genomic_DNA"/>
</dbReference>
<reference evidence="7 8" key="1">
    <citation type="submission" date="2019-11" db="EMBL/GenBank/DDBJ databases">
        <authorList>
            <person name="He Y."/>
        </authorList>
    </citation>
    <scope>NUCLEOTIDE SEQUENCE [LARGE SCALE GENOMIC DNA]</scope>
    <source>
        <strain evidence="7 8">SCSIO 58843</strain>
    </source>
</reference>
<keyword evidence="5" id="KW-0732">Signal</keyword>
<gene>
    <name evidence="7" type="ORF">GH723_00655</name>
</gene>
<accession>A0A5Q2RA87</accession>
<sequence length="422" mass="45078">MTCSPATSLLPVRRALALLVALATVTLGLAQAPAADAGHFQFPDVPRGHFAHTAVDWGFHNHVTSGVGHTGHFFPTRDITRAELVTMLWRANGGTRVSGALPPDVPAGHFGAPAIRWALRKGITTGIGGTGLFGPDLPITRAEIVTMLWRANNRPGASAHLLPDVPSNHWSATATRWAWEEGVSYGVGATGQFQPHRNLSRGEAITFVYRDTTGAKAPNPHYAFYGRGADGEPWKWNGCVPIYYFVDYAGAHANATRVLPEAIRRLQRDSGLTFVQVGTPEEANLGIVWRSPSQDQVLRDNPGVAGYAGFDTVSDGRRVRIAVAGVVINSSYGASSQDFGGRNSLGTLLLHELGHAVGLAHVQSDSQVMYPFVTPHANYQAGDRNGLAQLGPRAACALAADAGPRSVGLPDEIVEADWHIQF</sequence>
<name>A0A5Q2RA87_9ACTN</name>
<keyword evidence="8" id="KW-1185">Reference proteome</keyword>
<dbReference type="Pfam" id="PF00413">
    <property type="entry name" value="Peptidase_M10"/>
    <property type="match status" value="1"/>
</dbReference>
<proteinExistence type="predicted"/>
<feature type="signal peptide" evidence="5">
    <location>
        <begin position="1"/>
        <end position="30"/>
    </location>
</feature>
<keyword evidence="2" id="KW-0479">Metal-binding</keyword>
<feature type="domain" description="SLH" evidence="6">
    <location>
        <begin position="38"/>
        <end position="96"/>
    </location>
</feature>
<evidence type="ECO:0000256" key="4">
    <source>
        <dbReference type="ARBA" id="ARBA00022833"/>
    </source>
</evidence>
<dbReference type="Pfam" id="PF00395">
    <property type="entry name" value="SLH"/>
    <property type="match status" value="1"/>
</dbReference>
<dbReference type="InterPro" id="IPR001119">
    <property type="entry name" value="SLH_dom"/>
</dbReference>
<dbReference type="Proteomes" id="UP000334019">
    <property type="component" value="Chromosome"/>
</dbReference>
<evidence type="ECO:0000256" key="5">
    <source>
        <dbReference type="SAM" id="SignalP"/>
    </source>
</evidence>
<feature type="domain" description="SLH" evidence="6">
    <location>
        <begin position="98"/>
        <end position="162"/>
    </location>
</feature>
<dbReference type="GO" id="GO:0004222">
    <property type="term" value="F:metalloendopeptidase activity"/>
    <property type="evidence" value="ECO:0007669"/>
    <property type="project" value="InterPro"/>
</dbReference>
<dbReference type="AlphaFoldDB" id="A0A5Q2RA87"/>
<dbReference type="GO" id="GO:0031012">
    <property type="term" value="C:extracellular matrix"/>
    <property type="evidence" value="ECO:0007669"/>
    <property type="project" value="InterPro"/>
</dbReference>
<dbReference type="InterPro" id="IPR006026">
    <property type="entry name" value="Peptidase_Metallo"/>
</dbReference>
<protein>
    <submittedName>
        <fullName evidence="7">Matrixin family metalloprotease</fullName>
    </submittedName>
</protein>
<dbReference type="KEGG" id="atq:GH723_00655"/>